<dbReference type="WBParaSite" id="HCON_00152440-00001">
    <property type="protein sequence ID" value="HCON_00152440-00001"/>
    <property type="gene ID" value="HCON_00152440"/>
</dbReference>
<evidence type="ECO:0000313" key="2">
    <source>
        <dbReference type="Proteomes" id="UP000025227"/>
    </source>
</evidence>
<proteinExistence type="predicted"/>
<dbReference type="Pfam" id="PF17303">
    <property type="entry name" value="DUF5352"/>
    <property type="match status" value="1"/>
</dbReference>
<keyword evidence="1" id="KW-0732">Signal</keyword>
<sequence length="195" mass="21502">MMQMLRHTLLAVFIGFVSANICNQDSGFWLNSHAEGVTDFAYGGVPLNSRYNCFQGSLATQVVDQAFKVAFNGSAPTAPSSLSLEEQKPGKRTSQVFLLKKVIENRDDFNEMNCVDPALRAGVADAINKATDHSCQAIVKAILFNINLPQWAVNCIDFNKSRSSDVISDYNFCQYQANLGDGLYVVIRMAKIDMS</sequence>
<accession>A0A7I4YYX6</accession>
<evidence type="ECO:0000313" key="3">
    <source>
        <dbReference type="WBParaSite" id="HCON_00152440-00001"/>
    </source>
</evidence>
<organism evidence="2 3">
    <name type="scientific">Haemonchus contortus</name>
    <name type="common">Barber pole worm</name>
    <dbReference type="NCBI Taxonomy" id="6289"/>
    <lineage>
        <taxon>Eukaryota</taxon>
        <taxon>Metazoa</taxon>
        <taxon>Ecdysozoa</taxon>
        <taxon>Nematoda</taxon>
        <taxon>Chromadorea</taxon>
        <taxon>Rhabditida</taxon>
        <taxon>Rhabditina</taxon>
        <taxon>Rhabditomorpha</taxon>
        <taxon>Strongyloidea</taxon>
        <taxon>Trichostrongylidae</taxon>
        <taxon>Haemonchus</taxon>
    </lineage>
</organism>
<dbReference type="InterPro" id="IPR035274">
    <property type="entry name" value="DUF5352"/>
</dbReference>
<dbReference type="OMA" id="TDDTGYW"/>
<dbReference type="OrthoDB" id="5791936at2759"/>
<reference evidence="3" key="1">
    <citation type="submission" date="2020-12" db="UniProtKB">
        <authorList>
            <consortium name="WormBaseParasite"/>
        </authorList>
    </citation>
    <scope>IDENTIFICATION</scope>
    <source>
        <strain evidence="3">MHco3</strain>
    </source>
</reference>
<feature type="chain" id="PRO_5029739081" evidence="1">
    <location>
        <begin position="20"/>
        <end position="195"/>
    </location>
</feature>
<dbReference type="Proteomes" id="UP000025227">
    <property type="component" value="Unplaced"/>
</dbReference>
<protein>
    <submittedName>
        <fullName evidence="3">Conserved secreted protein</fullName>
    </submittedName>
</protein>
<dbReference type="AlphaFoldDB" id="A0A7I4YYX6"/>
<evidence type="ECO:0000256" key="1">
    <source>
        <dbReference type="SAM" id="SignalP"/>
    </source>
</evidence>
<feature type="signal peptide" evidence="1">
    <location>
        <begin position="1"/>
        <end position="19"/>
    </location>
</feature>
<keyword evidence="2" id="KW-1185">Reference proteome</keyword>
<name>A0A7I4YYX6_HAECO</name>